<dbReference type="eggNOG" id="ENOG5030UCA">
    <property type="taxonomic scope" value="Bacteria"/>
</dbReference>
<evidence type="ECO:0000313" key="4">
    <source>
        <dbReference type="EMBL" id="ABJ05785.1"/>
    </source>
</evidence>
<sequence length="219" mass="21827">MDVKASGRAALVIAAGLWMAGFWVMGSAQAAPAAASAASEKQPAKPQPAKKTAKPVAEKPVAAKPAADKSNVDKAVADKPNAEKTGRVSAVAKPKSASGKPLVEPAPLASAADVEAPLPDSIANANAQIPVADAAINNGVAREPAADSQVVASDQLNDLDLAAIPAASPPSTIGQSTGVVTAQAPHDDSLWSQTSLIGKIFIAFGGLLTAASAARMFIV</sequence>
<evidence type="ECO:0000256" key="1">
    <source>
        <dbReference type="SAM" id="MobiDB-lite"/>
    </source>
</evidence>
<proteinExistence type="predicted"/>
<feature type="region of interest" description="Disordered" evidence="1">
    <location>
        <begin position="35"/>
        <end position="103"/>
    </location>
</feature>
<keyword evidence="3" id="KW-0732">Signal</keyword>
<keyword evidence="2" id="KW-0472">Membrane</keyword>
<feature type="compositionally biased region" description="Low complexity" evidence="1">
    <location>
        <begin position="47"/>
        <end position="65"/>
    </location>
</feature>
<protein>
    <submittedName>
        <fullName evidence="4">Uncharacterized protein</fullName>
    </submittedName>
</protein>
<evidence type="ECO:0000256" key="3">
    <source>
        <dbReference type="SAM" id="SignalP"/>
    </source>
</evidence>
<dbReference type="KEGG" id="rpe:RPE_1837"/>
<organism evidence="4">
    <name type="scientific">Rhodopseudomonas palustris (strain BisA53)</name>
    <dbReference type="NCBI Taxonomy" id="316055"/>
    <lineage>
        <taxon>Bacteria</taxon>
        <taxon>Pseudomonadati</taxon>
        <taxon>Pseudomonadota</taxon>
        <taxon>Alphaproteobacteria</taxon>
        <taxon>Hyphomicrobiales</taxon>
        <taxon>Nitrobacteraceae</taxon>
        <taxon>Rhodopseudomonas</taxon>
    </lineage>
</organism>
<accession>Q07QJ9</accession>
<keyword evidence="2" id="KW-0812">Transmembrane</keyword>
<dbReference type="STRING" id="316055.RPE_1837"/>
<name>Q07QJ9_RHOP5</name>
<dbReference type="OrthoDB" id="8141590at2"/>
<feature type="chain" id="PRO_5004165985" evidence="3">
    <location>
        <begin position="31"/>
        <end position="219"/>
    </location>
</feature>
<gene>
    <name evidence="4" type="ordered locus">RPE_1837</name>
</gene>
<keyword evidence="2" id="KW-1133">Transmembrane helix</keyword>
<feature type="signal peptide" evidence="3">
    <location>
        <begin position="1"/>
        <end position="30"/>
    </location>
</feature>
<feature type="transmembrane region" description="Helical" evidence="2">
    <location>
        <begin position="196"/>
        <end position="218"/>
    </location>
</feature>
<dbReference type="AlphaFoldDB" id="Q07QJ9"/>
<reference evidence="4" key="1">
    <citation type="submission" date="2006-09" db="EMBL/GenBank/DDBJ databases">
        <title>Complete sequence of Rhodopseudomonas palustris BisA53.</title>
        <authorList>
            <consortium name="US DOE Joint Genome Institute"/>
            <person name="Copeland A."/>
            <person name="Lucas S."/>
            <person name="Lapidus A."/>
            <person name="Barry K."/>
            <person name="Detter J.C."/>
            <person name="Glavina del Rio T."/>
            <person name="Hammon N."/>
            <person name="Israni S."/>
            <person name="Dalin E."/>
            <person name="Tice H."/>
            <person name="Pitluck S."/>
            <person name="Chain P."/>
            <person name="Malfatti S."/>
            <person name="Shin M."/>
            <person name="Vergez L."/>
            <person name="Schmutz J."/>
            <person name="Larimer F."/>
            <person name="Land M."/>
            <person name="Hauser L."/>
            <person name="Pelletier D.A."/>
            <person name="Kyrpides N."/>
            <person name="Kim E."/>
            <person name="Harwood C.S."/>
            <person name="Oda Y."/>
            <person name="Richardson P."/>
        </authorList>
    </citation>
    <scope>NUCLEOTIDE SEQUENCE [LARGE SCALE GENOMIC DNA]</scope>
    <source>
        <strain evidence="4">BisA53</strain>
    </source>
</reference>
<evidence type="ECO:0000256" key="2">
    <source>
        <dbReference type="SAM" id="Phobius"/>
    </source>
</evidence>
<feature type="compositionally biased region" description="Basic and acidic residues" evidence="1">
    <location>
        <begin position="66"/>
        <end position="86"/>
    </location>
</feature>
<dbReference type="HOGENOM" id="CLU_084461_0_0_5"/>
<dbReference type="EMBL" id="CP000463">
    <property type="protein sequence ID" value="ABJ05785.1"/>
    <property type="molecule type" value="Genomic_DNA"/>
</dbReference>